<keyword evidence="5" id="KW-1185">Reference proteome</keyword>
<protein>
    <recommendedName>
        <fullName evidence="6">Transposable element P transposase</fullName>
    </recommendedName>
</protein>
<reference evidence="4 5" key="1">
    <citation type="journal article" date="2017" name="PLoS Biol.">
        <title>The sea cucumber genome provides insights into morphological evolution and visceral regeneration.</title>
        <authorList>
            <person name="Zhang X."/>
            <person name="Sun L."/>
            <person name="Yuan J."/>
            <person name="Sun Y."/>
            <person name="Gao Y."/>
            <person name="Zhang L."/>
            <person name="Li S."/>
            <person name="Dai H."/>
            <person name="Hamel J.F."/>
            <person name="Liu C."/>
            <person name="Yu Y."/>
            <person name="Liu S."/>
            <person name="Lin W."/>
            <person name="Guo K."/>
            <person name="Jin S."/>
            <person name="Xu P."/>
            <person name="Storey K.B."/>
            <person name="Huan P."/>
            <person name="Zhang T."/>
            <person name="Zhou Y."/>
            <person name="Zhang J."/>
            <person name="Lin C."/>
            <person name="Li X."/>
            <person name="Xing L."/>
            <person name="Huo D."/>
            <person name="Sun M."/>
            <person name="Wang L."/>
            <person name="Mercier A."/>
            <person name="Li F."/>
            <person name="Yang H."/>
            <person name="Xiang J."/>
        </authorList>
    </citation>
    <scope>NUCLEOTIDE SEQUENCE [LARGE SCALE GENOMIC DNA]</scope>
    <source>
        <strain evidence="4">Shaxun</strain>
        <tissue evidence="4">Muscle</tissue>
    </source>
</reference>
<sequence>MFSWNEEGEVVGVVVDRGGNGILKKVSVKGQNIDCFVLGKRVEIPFKSMEDVATKFLDASICPGNGDFQELAHTNLYCGLKSQSGSSIATVEKGFYDGRTLQSKYIIRHANCQLILPQSVATASNRSFTLCKACLLYRSTLQRAQEGQKQRNETKAKFVPTKFLSPDELREKVGQLHQEKTSVLQQNRRLKERIEQSLKEDSVEIIEAEAEKLSDIVGKSKEDIQKLLSPGSHCHLLWKQQMEAASKPAKQMRWHPAVLRWAIAIHMKSASAYSIVREAGYLSLPHPSTLYKYTHFTNPHTGINSELLTKFYRDNNISSRKKHEKYVALLMDEMKISSGLAFSRSTGRLIGFCDIGSISSEMEDFEKRCTSDKTEPVLASHVLLFMARGITTSLKFPVAYYATASLKASQLHEMTYEVITALKLMDLTVLCLVSDGAASNRRLYQNLGGKGKTELSPAHFCWNWFGDEEKIFFICDVPHLLKTLRNNMENSNWSRKTRNLVFRGQKIQWTDLISFMEWDQGRHRTTPGLRFAPKLTHEHLYLTPGLRMKVRLAAQVMSNTVANGLELMKRKELGSAILFLRKVNKFFDCLNVARLDQGTRSRNENLKPYTSEDDPRFEWLLKDFLGFLTEWATEGETIEGLTKKEKAQLCISRQTIAGVYITVHSFTEIARKLLRLEGVRYVLSDKLNQDPIEEFFGKQRGQGAP</sequence>
<evidence type="ECO:0000313" key="5">
    <source>
        <dbReference type="Proteomes" id="UP000230750"/>
    </source>
</evidence>
<accession>A0A2G8JJY2</accession>
<dbReference type="EMBL" id="MRZV01001754">
    <property type="protein sequence ID" value="PIK36053.1"/>
    <property type="molecule type" value="Genomic_DNA"/>
</dbReference>
<evidence type="ECO:0008006" key="6">
    <source>
        <dbReference type="Google" id="ProtNLM"/>
    </source>
</evidence>
<comment type="caution">
    <text evidence="4">The sequence shown here is derived from an EMBL/GenBank/DDBJ whole genome shotgun (WGS) entry which is preliminary data.</text>
</comment>
<gene>
    <name evidence="4" type="ORF">BSL78_27118</name>
</gene>
<dbReference type="InterPro" id="IPR048366">
    <property type="entry name" value="TNP-like_GBD"/>
</dbReference>
<dbReference type="InterPro" id="IPR048365">
    <property type="entry name" value="TNP-like_RNaseH_N"/>
</dbReference>
<dbReference type="Pfam" id="PF21787">
    <property type="entry name" value="TNP-like_RNaseH_N"/>
    <property type="match status" value="1"/>
</dbReference>
<name>A0A2G8JJY2_STIJA</name>
<dbReference type="OrthoDB" id="2441813at2759"/>
<feature type="coiled-coil region" evidence="1">
    <location>
        <begin position="180"/>
        <end position="211"/>
    </location>
</feature>
<evidence type="ECO:0000313" key="4">
    <source>
        <dbReference type="EMBL" id="PIK36053.1"/>
    </source>
</evidence>
<evidence type="ECO:0000259" key="2">
    <source>
        <dbReference type="Pfam" id="PF21787"/>
    </source>
</evidence>
<feature type="domain" description="Transposable element P transposase-like GTP-binding insertion" evidence="3">
    <location>
        <begin position="479"/>
        <end position="593"/>
    </location>
</feature>
<dbReference type="AlphaFoldDB" id="A0A2G8JJY2"/>
<feature type="domain" description="Transposable element P transposase-like RNase H" evidence="2">
    <location>
        <begin position="301"/>
        <end position="448"/>
    </location>
</feature>
<dbReference type="Pfam" id="PF21788">
    <property type="entry name" value="TNP-like_GBD"/>
    <property type="match status" value="1"/>
</dbReference>
<evidence type="ECO:0000256" key="1">
    <source>
        <dbReference type="SAM" id="Coils"/>
    </source>
</evidence>
<evidence type="ECO:0000259" key="3">
    <source>
        <dbReference type="Pfam" id="PF21788"/>
    </source>
</evidence>
<organism evidence="4 5">
    <name type="scientific">Stichopus japonicus</name>
    <name type="common">Sea cucumber</name>
    <dbReference type="NCBI Taxonomy" id="307972"/>
    <lineage>
        <taxon>Eukaryota</taxon>
        <taxon>Metazoa</taxon>
        <taxon>Echinodermata</taxon>
        <taxon>Eleutherozoa</taxon>
        <taxon>Echinozoa</taxon>
        <taxon>Holothuroidea</taxon>
        <taxon>Aspidochirotacea</taxon>
        <taxon>Aspidochirotida</taxon>
        <taxon>Stichopodidae</taxon>
        <taxon>Apostichopus</taxon>
    </lineage>
</organism>
<keyword evidence="1" id="KW-0175">Coiled coil</keyword>
<dbReference type="Proteomes" id="UP000230750">
    <property type="component" value="Unassembled WGS sequence"/>
</dbReference>
<proteinExistence type="predicted"/>